<dbReference type="SUPFAM" id="SSF55729">
    <property type="entry name" value="Acyl-CoA N-acyltransferases (Nat)"/>
    <property type="match status" value="1"/>
</dbReference>
<dbReference type="AlphaFoldDB" id="A0A6G0XAQ5"/>
<name>A0A6G0XAQ5_9STRA</name>
<sequence>MSSSIVHEQDHLRFVVYSPEKQQLGYLSYEQREHGATTVLDLQHTVVDPAGRGQGLAGKLCDAAFTFAQEQGYKVIPTCSYISDTYLKRTSFPNALELVYKTPEDASAL</sequence>
<feature type="domain" description="N-acetyltransferase" evidence="2">
    <location>
        <begin position="6"/>
        <end position="100"/>
    </location>
</feature>
<dbReference type="InterPro" id="IPR000182">
    <property type="entry name" value="GNAT_dom"/>
</dbReference>
<dbReference type="PANTHER" id="PTHR31435:SF9">
    <property type="entry name" value="PROTEIN NATD1"/>
    <property type="match status" value="1"/>
</dbReference>
<dbReference type="Proteomes" id="UP000481153">
    <property type="component" value="Unassembled WGS sequence"/>
</dbReference>
<keyword evidence="4" id="KW-1185">Reference proteome</keyword>
<dbReference type="PANTHER" id="PTHR31435">
    <property type="entry name" value="PROTEIN NATD1"/>
    <property type="match status" value="1"/>
</dbReference>
<evidence type="ECO:0000313" key="3">
    <source>
        <dbReference type="EMBL" id="KAF0737239.1"/>
    </source>
</evidence>
<dbReference type="CDD" id="cd04301">
    <property type="entry name" value="NAT_SF"/>
    <property type="match status" value="1"/>
</dbReference>
<feature type="domain" description="N-acetyltransferase" evidence="1">
    <location>
        <begin position="1"/>
        <end position="105"/>
    </location>
</feature>
<accession>A0A6G0XAQ5</accession>
<dbReference type="InterPro" id="IPR031165">
    <property type="entry name" value="GNAT_YJDJ"/>
</dbReference>
<dbReference type="GO" id="GO:0016747">
    <property type="term" value="F:acyltransferase activity, transferring groups other than amino-acyl groups"/>
    <property type="evidence" value="ECO:0007669"/>
    <property type="project" value="InterPro"/>
</dbReference>
<dbReference type="Pfam" id="PF14542">
    <property type="entry name" value="Acetyltransf_CG"/>
    <property type="match status" value="1"/>
</dbReference>
<comment type="caution">
    <text evidence="3">The sequence shown here is derived from an EMBL/GenBank/DDBJ whole genome shotgun (WGS) entry which is preliminary data.</text>
</comment>
<dbReference type="PROSITE" id="PS51186">
    <property type="entry name" value="GNAT"/>
    <property type="match status" value="1"/>
</dbReference>
<dbReference type="PROSITE" id="PS51729">
    <property type="entry name" value="GNAT_YJDJ"/>
    <property type="match status" value="1"/>
</dbReference>
<evidence type="ECO:0000259" key="1">
    <source>
        <dbReference type="PROSITE" id="PS51186"/>
    </source>
</evidence>
<proteinExistence type="predicted"/>
<gene>
    <name evidence="3" type="ORF">Ae201684_006416</name>
</gene>
<dbReference type="InterPro" id="IPR045057">
    <property type="entry name" value="Gcn5-rel_NAT"/>
</dbReference>
<protein>
    <submittedName>
        <fullName evidence="3">Uncharacterized protein</fullName>
    </submittedName>
</protein>
<dbReference type="InterPro" id="IPR016181">
    <property type="entry name" value="Acyl_CoA_acyltransferase"/>
</dbReference>
<evidence type="ECO:0000259" key="2">
    <source>
        <dbReference type="PROSITE" id="PS51729"/>
    </source>
</evidence>
<dbReference type="Gene3D" id="3.40.630.30">
    <property type="match status" value="1"/>
</dbReference>
<evidence type="ECO:0000313" key="4">
    <source>
        <dbReference type="Proteomes" id="UP000481153"/>
    </source>
</evidence>
<dbReference type="VEuPathDB" id="FungiDB:AeMF1_011142"/>
<reference evidence="3 4" key="1">
    <citation type="submission" date="2019-07" db="EMBL/GenBank/DDBJ databases">
        <title>Genomics analysis of Aphanomyces spp. identifies a new class of oomycete effector associated with host adaptation.</title>
        <authorList>
            <person name="Gaulin E."/>
        </authorList>
    </citation>
    <scope>NUCLEOTIDE SEQUENCE [LARGE SCALE GENOMIC DNA]</scope>
    <source>
        <strain evidence="3 4">ATCC 201684</strain>
    </source>
</reference>
<organism evidence="3 4">
    <name type="scientific">Aphanomyces euteiches</name>
    <dbReference type="NCBI Taxonomy" id="100861"/>
    <lineage>
        <taxon>Eukaryota</taxon>
        <taxon>Sar</taxon>
        <taxon>Stramenopiles</taxon>
        <taxon>Oomycota</taxon>
        <taxon>Saprolegniomycetes</taxon>
        <taxon>Saprolegniales</taxon>
        <taxon>Verrucalvaceae</taxon>
        <taxon>Aphanomyces</taxon>
    </lineage>
</organism>
<dbReference type="EMBL" id="VJMJ01000084">
    <property type="protein sequence ID" value="KAF0737239.1"/>
    <property type="molecule type" value="Genomic_DNA"/>
</dbReference>